<dbReference type="GeneID" id="38289999"/>
<name>A0A346RTU2_9BILA</name>
<dbReference type="EMBL" id="MH363701">
    <property type="protein sequence ID" value="AXS77382.1"/>
    <property type="molecule type" value="Genomic_DNA"/>
</dbReference>
<dbReference type="AlphaFoldDB" id="A0A346RTU2"/>
<feature type="transmembrane region" description="Helical" evidence="1">
    <location>
        <begin position="86"/>
        <end position="105"/>
    </location>
</feature>
<feature type="transmembrane region" description="Helical" evidence="1">
    <location>
        <begin position="198"/>
        <end position="217"/>
    </location>
</feature>
<feature type="transmembrane region" description="Helical" evidence="1">
    <location>
        <begin position="59"/>
        <end position="80"/>
    </location>
</feature>
<organism evidence="2">
    <name type="scientific">Cylicocyclus radiatus</name>
    <dbReference type="NCBI Taxonomy" id="71430"/>
    <lineage>
        <taxon>Eukaryota</taxon>
        <taxon>Metazoa</taxon>
        <taxon>Ecdysozoa</taxon>
        <taxon>Nematoda</taxon>
        <taxon>Chromadorea</taxon>
        <taxon>Rhabditida</taxon>
        <taxon>Rhabditina</taxon>
        <taxon>Rhabditomorpha</taxon>
        <taxon>Strongyloidea</taxon>
        <taxon>Strongylidae</taxon>
        <taxon>Cylicocyclus</taxon>
    </lineage>
</organism>
<evidence type="ECO:0000256" key="1">
    <source>
        <dbReference type="SAM" id="Phobius"/>
    </source>
</evidence>
<geneLocation type="mitochondrion" evidence="2"/>
<reference evidence="2" key="1">
    <citation type="submission" date="2018-05" db="EMBL/GenBank/DDBJ databases">
        <authorList>
            <person name="Hu L.L."/>
            <person name="Bu Y.Z."/>
        </authorList>
    </citation>
    <scope>NUCLEOTIDE SEQUENCE</scope>
</reference>
<evidence type="ECO:0000313" key="2">
    <source>
        <dbReference type="EMBL" id="AXS77382.1"/>
    </source>
</evidence>
<dbReference type="RefSeq" id="YP_009525800.1">
    <property type="nucleotide sequence ID" value="NC_039643.1"/>
</dbReference>
<feature type="transmembrane region" description="Helical" evidence="1">
    <location>
        <begin position="112"/>
        <end position="139"/>
    </location>
</feature>
<proteinExistence type="predicted"/>
<feature type="transmembrane region" description="Helical" evidence="1">
    <location>
        <begin position="159"/>
        <end position="186"/>
    </location>
</feature>
<accession>A0A346RTU2</accession>
<protein>
    <submittedName>
        <fullName evidence="2">NADH dehydrogenase subunit 2</fullName>
    </submittedName>
</protein>
<dbReference type="CTD" id="4536"/>
<feature type="transmembrane region" description="Helical" evidence="1">
    <location>
        <begin position="229"/>
        <end position="252"/>
    </location>
</feature>
<keyword evidence="1" id="KW-1133">Transmembrane helix</keyword>
<feature type="transmembrane region" description="Helical" evidence="1">
    <location>
        <begin position="6"/>
        <end position="39"/>
    </location>
</feature>
<keyword evidence="2" id="KW-0496">Mitochondrion</keyword>
<keyword evidence="1" id="KW-0812">Transmembrane</keyword>
<sequence length="281" mass="33411">MFVFLMMFVIFLSLLSLITNNILIWWSIFLLMTLVFVMLNKQTNSFSSLFNYFVMQESLGLLFLMFSFGYLQLLIVMFKIGMAPFHFWIFSVTNGVFGFNLMWFLTFQKLPFLLIFLQMMVAKLVFLLMVGLFFCLFQMLLMKTYKNLLILSSTESFNWITLGFVMSFFNVLFIFLYYFLLMLMVIPKFEMMNVSNMIGWETMLVFMNLPFSVNFFVKIFSLSEILKVQGVGILLLLFMMFFSALSLSFWMVNLSTKYYKMIKYNKSMFMFIVPLTLMVLL</sequence>
<gene>
    <name evidence="2" type="primary">ND2</name>
</gene>
<keyword evidence="1" id="KW-0472">Membrane</keyword>